<dbReference type="InterPro" id="IPR006638">
    <property type="entry name" value="Elp3/MiaA/NifB-like_rSAM"/>
</dbReference>
<dbReference type="GO" id="GO:0046872">
    <property type="term" value="F:metal ion binding"/>
    <property type="evidence" value="ECO:0007669"/>
    <property type="project" value="UniProtKB-KW"/>
</dbReference>
<feature type="region of interest" description="Disordered" evidence="4">
    <location>
        <begin position="1"/>
        <end position="22"/>
    </location>
</feature>
<evidence type="ECO:0000256" key="4">
    <source>
        <dbReference type="SAM" id="MobiDB-lite"/>
    </source>
</evidence>
<dbReference type="InterPro" id="IPR058240">
    <property type="entry name" value="rSAM_sf"/>
</dbReference>
<dbReference type="AlphaFoldDB" id="A0A517TCF7"/>
<dbReference type="PANTHER" id="PTHR43432:SF3">
    <property type="entry name" value="SLR0285 PROTEIN"/>
    <property type="match status" value="1"/>
</dbReference>
<dbReference type="GO" id="GO:0003824">
    <property type="term" value="F:catalytic activity"/>
    <property type="evidence" value="ECO:0007669"/>
    <property type="project" value="InterPro"/>
</dbReference>
<evidence type="ECO:0000259" key="5">
    <source>
        <dbReference type="PROSITE" id="PS51918"/>
    </source>
</evidence>
<keyword evidence="1" id="KW-0479">Metal-binding</keyword>
<dbReference type="NCBIfam" id="NF033668">
    <property type="entry name" value="rSAM_PA0069"/>
    <property type="match status" value="1"/>
</dbReference>
<dbReference type="InterPro" id="IPR007197">
    <property type="entry name" value="rSAM"/>
</dbReference>
<reference evidence="6 7" key="1">
    <citation type="submission" date="2019-02" db="EMBL/GenBank/DDBJ databases">
        <title>Deep-cultivation of Planctomycetes and their phenomic and genomic characterization uncovers novel biology.</title>
        <authorList>
            <person name="Wiegand S."/>
            <person name="Jogler M."/>
            <person name="Boedeker C."/>
            <person name="Pinto D."/>
            <person name="Vollmers J."/>
            <person name="Rivas-Marin E."/>
            <person name="Kohn T."/>
            <person name="Peeters S.H."/>
            <person name="Heuer A."/>
            <person name="Rast P."/>
            <person name="Oberbeckmann S."/>
            <person name="Bunk B."/>
            <person name="Jeske O."/>
            <person name="Meyerdierks A."/>
            <person name="Storesund J.E."/>
            <person name="Kallscheuer N."/>
            <person name="Luecker S."/>
            <person name="Lage O.M."/>
            <person name="Pohl T."/>
            <person name="Merkel B.J."/>
            <person name="Hornburger P."/>
            <person name="Mueller R.-W."/>
            <person name="Bruemmer F."/>
            <person name="Labrenz M."/>
            <person name="Spormann A.M."/>
            <person name="Op den Camp H."/>
            <person name="Overmann J."/>
            <person name="Amann R."/>
            <person name="Jetten M.S.M."/>
            <person name="Mascher T."/>
            <person name="Medema M.H."/>
            <person name="Devos D.P."/>
            <person name="Kaster A.-K."/>
            <person name="Ovreas L."/>
            <person name="Rohde M."/>
            <person name="Galperin M.Y."/>
            <person name="Jogler C."/>
        </authorList>
    </citation>
    <scope>NUCLEOTIDE SEQUENCE [LARGE SCALE GENOMIC DNA]</scope>
    <source>
        <strain evidence="6 7">V22</strain>
    </source>
</reference>
<dbReference type="Proteomes" id="UP000319976">
    <property type="component" value="Chromosome"/>
</dbReference>
<proteinExistence type="predicted"/>
<evidence type="ECO:0000313" key="7">
    <source>
        <dbReference type="Proteomes" id="UP000319976"/>
    </source>
</evidence>
<accession>A0A517TCF7</accession>
<evidence type="ECO:0000256" key="3">
    <source>
        <dbReference type="ARBA" id="ARBA00023014"/>
    </source>
</evidence>
<dbReference type="GO" id="GO:0051536">
    <property type="term" value="F:iron-sulfur cluster binding"/>
    <property type="evidence" value="ECO:0007669"/>
    <property type="project" value="UniProtKB-KW"/>
</dbReference>
<feature type="domain" description="Radical SAM core" evidence="5">
    <location>
        <begin position="70"/>
        <end position="310"/>
    </location>
</feature>
<dbReference type="EMBL" id="CP036316">
    <property type="protein sequence ID" value="QDT66064.1"/>
    <property type="molecule type" value="Genomic_DNA"/>
</dbReference>
<dbReference type="InterPro" id="IPR040086">
    <property type="entry name" value="MJ0683-like"/>
</dbReference>
<organism evidence="6 7">
    <name type="scientific">Calycomorphotria hydatis</name>
    <dbReference type="NCBI Taxonomy" id="2528027"/>
    <lineage>
        <taxon>Bacteria</taxon>
        <taxon>Pseudomonadati</taxon>
        <taxon>Planctomycetota</taxon>
        <taxon>Planctomycetia</taxon>
        <taxon>Planctomycetales</taxon>
        <taxon>Planctomycetaceae</taxon>
        <taxon>Calycomorphotria</taxon>
    </lineage>
</organism>
<dbReference type="SFLD" id="SFLDG01084">
    <property type="entry name" value="Uncharacterised_Radical_SAM_Su"/>
    <property type="match status" value="1"/>
</dbReference>
<dbReference type="PROSITE" id="PS51918">
    <property type="entry name" value="RADICAL_SAM"/>
    <property type="match status" value="1"/>
</dbReference>
<dbReference type="SFLD" id="SFLDS00029">
    <property type="entry name" value="Radical_SAM"/>
    <property type="match status" value="1"/>
</dbReference>
<dbReference type="PANTHER" id="PTHR43432">
    <property type="entry name" value="SLR0285 PROTEIN"/>
    <property type="match status" value="1"/>
</dbReference>
<dbReference type="CDD" id="cd01335">
    <property type="entry name" value="Radical_SAM"/>
    <property type="match status" value="1"/>
</dbReference>
<dbReference type="SMART" id="SM00729">
    <property type="entry name" value="Elp3"/>
    <property type="match status" value="1"/>
</dbReference>
<sequence length="365" mass="41305">MSKDQPPKGSLPAKGRGSAIRPHNRFDKITQHEDWEHIADDEEYLLQLGRPKTEFLTDTSRTIVSENNSPDIPFRYSINPYRGCEHGCSYCYARPYHEYLGHDAGLDFETKIYVKYQAPELFRDWLARKNYEPEVIAMSGVTDCFQPCERKFQLTRQCLAVAEECGQPISIVTKNALVCRDLDLLASMAEKNLIHVAISLTTLDDQLARGMEPRTSSPQARLRAIRELTAAGVPTRVMVAPVIPGLNDPEIPALLEAASEAGAIHAAMTVLRLPLSVLPVFREWLHREHPNAAGKVEDLIQIARGGRWNDSRFGERMRGEGNRIAQIQQTFHVFARRYQLDGLLPPYDFSNFKPPLRPGDQQVLF</sequence>
<keyword evidence="3" id="KW-0411">Iron-sulfur</keyword>
<name>A0A517TCF7_9PLAN</name>
<keyword evidence="2" id="KW-0408">Iron</keyword>
<dbReference type="Gene3D" id="3.80.30.30">
    <property type="match status" value="1"/>
</dbReference>
<dbReference type="SUPFAM" id="SSF102114">
    <property type="entry name" value="Radical SAM enzymes"/>
    <property type="match status" value="1"/>
</dbReference>
<dbReference type="RefSeq" id="WP_145264862.1">
    <property type="nucleotide sequence ID" value="NZ_CP036316.1"/>
</dbReference>
<protein>
    <submittedName>
        <fullName evidence="6">Radical SAM superfamily protein</fullName>
    </submittedName>
</protein>
<evidence type="ECO:0000256" key="1">
    <source>
        <dbReference type="ARBA" id="ARBA00022723"/>
    </source>
</evidence>
<evidence type="ECO:0000256" key="2">
    <source>
        <dbReference type="ARBA" id="ARBA00023004"/>
    </source>
</evidence>
<evidence type="ECO:0000313" key="6">
    <source>
        <dbReference type="EMBL" id="QDT66064.1"/>
    </source>
</evidence>
<dbReference type="KEGG" id="chya:V22_33280"/>
<keyword evidence="7" id="KW-1185">Reference proteome</keyword>
<gene>
    <name evidence="6" type="ORF">V22_33280</name>
</gene>
<dbReference type="OrthoDB" id="9785699at2"/>
<dbReference type="Pfam" id="PF04055">
    <property type="entry name" value="Radical_SAM"/>
    <property type="match status" value="1"/>
</dbReference>